<dbReference type="Proteomes" id="UP000030748">
    <property type="component" value="Unassembled WGS sequence"/>
</dbReference>
<organism evidence="1 2">
    <name type="scientific">Erythranthe guttata</name>
    <name type="common">Yellow monkey flower</name>
    <name type="synonym">Mimulus guttatus</name>
    <dbReference type="NCBI Taxonomy" id="4155"/>
    <lineage>
        <taxon>Eukaryota</taxon>
        <taxon>Viridiplantae</taxon>
        <taxon>Streptophyta</taxon>
        <taxon>Embryophyta</taxon>
        <taxon>Tracheophyta</taxon>
        <taxon>Spermatophyta</taxon>
        <taxon>Magnoliopsida</taxon>
        <taxon>eudicotyledons</taxon>
        <taxon>Gunneridae</taxon>
        <taxon>Pentapetalae</taxon>
        <taxon>asterids</taxon>
        <taxon>lamiids</taxon>
        <taxon>Lamiales</taxon>
        <taxon>Phrymaceae</taxon>
        <taxon>Erythranthe</taxon>
    </lineage>
</organism>
<sequence length="82" mass="9530">MELDSFTPFEGYVHGGLWPVESPLDPRVVSVAKFAVKEYTKQKSTTSPKKYEAAVWYRPWEIKDDGFKLESFKILSKSIWID</sequence>
<evidence type="ECO:0000313" key="1">
    <source>
        <dbReference type="EMBL" id="EYU36897.1"/>
    </source>
</evidence>
<protein>
    <recommendedName>
        <fullName evidence="3">Cystatin domain-containing protein</fullName>
    </recommendedName>
</protein>
<dbReference type="EMBL" id="KI630583">
    <property type="protein sequence ID" value="EYU36897.1"/>
    <property type="molecule type" value="Genomic_DNA"/>
</dbReference>
<evidence type="ECO:0008006" key="3">
    <source>
        <dbReference type="Google" id="ProtNLM"/>
    </source>
</evidence>
<dbReference type="SUPFAM" id="SSF54403">
    <property type="entry name" value="Cystatin/monellin"/>
    <property type="match status" value="1"/>
</dbReference>
<name>A0A022R958_ERYGU</name>
<evidence type="ECO:0000313" key="2">
    <source>
        <dbReference type="Proteomes" id="UP000030748"/>
    </source>
</evidence>
<keyword evidence="2" id="KW-1185">Reference proteome</keyword>
<accession>A0A022R958</accession>
<gene>
    <name evidence="1" type="ORF">MIMGU_mgv1a017320mg</name>
</gene>
<proteinExistence type="predicted"/>
<reference evidence="1 2" key="1">
    <citation type="journal article" date="2013" name="Proc. Natl. Acad. Sci. U.S.A.">
        <title>Fine-scale variation in meiotic recombination in Mimulus inferred from population shotgun sequencing.</title>
        <authorList>
            <person name="Hellsten U."/>
            <person name="Wright K.M."/>
            <person name="Jenkins J."/>
            <person name="Shu S."/>
            <person name="Yuan Y."/>
            <person name="Wessler S.R."/>
            <person name="Schmutz J."/>
            <person name="Willis J.H."/>
            <person name="Rokhsar D.S."/>
        </authorList>
    </citation>
    <scope>NUCLEOTIDE SEQUENCE [LARGE SCALE GENOMIC DNA]</scope>
    <source>
        <strain evidence="2">cv. DUN x IM62</strain>
    </source>
</reference>
<dbReference type="InterPro" id="IPR046350">
    <property type="entry name" value="Cystatin_sf"/>
</dbReference>
<dbReference type="AlphaFoldDB" id="A0A022R958"/>